<dbReference type="EMBL" id="SCLC01000006">
    <property type="protein sequence ID" value="MBF4434821.1"/>
    <property type="molecule type" value="Genomic_DNA"/>
</dbReference>
<evidence type="ECO:0000259" key="1">
    <source>
        <dbReference type="SMART" id="SM00901"/>
    </source>
</evidence>
<feature type="domain" description="FRG" evidence="1">
    <location>
        <begin position="3"/>
        <end position="100"/>
    </location>
</feature>
<comment type="caution">
    <text evidence="2">The sequence shown here is derived from an EMBL/GenBank/DDBJ whole genome shotgun (WGS) entry which is preliminary data.</text>
</comment>
<evidence type="ECO:0000313" key="3">
    <source>
        <dbReference type="Proteomes" id="UP000786185"/>
    </source>
</evidence>
<dbReference type="InterPro" id="IPR014966">
    <property type="entry name" value="FRG-dom"/>
</dbReference>
<dbReference type="SMART" id="SM00901">
    <property type="entry name" value="FRG"/>
    <property type="match status" value="1"/>
</dbReference>
<dbReference type="Pfam" id="PF08867">
    <property type="entry name" value="FRG"/>
    <property type="match status" value="1"/>
</dbReference>
<name>A0AAW4BER1_VIBAN</name>
<accession>A0AAW4BER1</accession>
<reference evidence="2" key="1">
    <citation type="journal article" date="2021" name="PeerJ">
        <title>Analysis of 44 Vibrio anguillarum genomes reveals high genetic diversity.</title>
        <authorList>
            <person name="Hansen M.J."/>
            <person name="Dalsgaard I."/>
        </authorList>
    </citation>
    <scope>NUCLEOTIDE SEQUENCE</scope>
    <source>
        <strain evidence="2">850617-1/1</strain>
    </source>
</reference>
<evidence type="ECO:0000313" key="2">
    <source>
        <dbReference type="EMBL" id="MBF4434821.1"/>
    </source>
</evidence>
<proteinExistence type="predicted"/>
<dbReference type="Proteomes" id="UP000786185">
    <property type="component" value="Unassembled WGS sequence"/>
</dbReference>
<organism evidence="2 3">
    <name type="scientific">Vibrio anguillarum</name>
    <name type="common">Listonella anguillarum</name>
    <dbReference type="NCBI Taxonomy" id="55601"/>
    <lineage>
        <taxon>Bacteria</taxon>
        <taxon>Pseudomonadati</taxon>
        <taxon>Pseudomonadota</taxon>
        <taxon>Gammaproteobacteria</taxon>
        <taxon>Vibrionales</taxon>
        <taxon>Vibrionaceae</taxon>
        <taxon>Vibrio</taxon>
    </lineage>
</organism>
<protein>
    <submittedName>
        <fullName evidence="2">FRG domain-containing protein</fullName>
    </submittedName>
</protein>
<dbReference type="AlphaFoldDB" id="A0AAW4BER1"/>
<gene>
    <name evidence="2" type="ORF">ERJ77_09880</name>
</gene>
<sequence>MLSRRSCVSNAEYQLIPSLGRIPQLIGDNDYLLSYELRLLDDFKGKAMPYLKHIPRTEWEWIFLAQHHGIPTRLLDWSRNPLISLYFAVTSEPDEDFAIYQGFFLDLLYQGPGGKFLNKGGCVDEDIEENPFNLSQDFAIYPTYFDQRLLNQSALFTVHKMPDKAMTKDVTKYIFSSRLKPRFRVMLKAFGINKSFIYPTLDNIAKDIKLNWESQLPMPG</sequence>